<evidence type="ECO:0000313" key="4">
    <source>
        <dbReference type="Proteomes" id="UP001430584"/>
    </source>
</evidence>
<dbReference type="InterPro" id="IPR056125">
    <property type="entry name" value="DUF7708"/>
</dbReference>
<dbReference type="PANTHER" id="PTHR10039:SF16">
    <property type="entry name" value="GPI INOSITOL-DEACYLASE"/>
    <property type="match status" value="1"/>
</dbReference>
<dbReference type="EMBL" id="JAJVCZ030000012">
    <property type="protein sequence ID" value="KAL0253447.1"/>
    <property type="molecule type" value="Genomic_DNA"/>
</dbReference>
<accession>A0ABR3BYQ9</accession>
<dbReference type="Pfam" id="PF24809">
    <property type="entry name" value="DUF7708"/>
    <property type="match status" value="1"/>
</dbReference>
<proteinExistence type="predicted"/>
<evidence type="ECO:0000259" key="2">
    <source>
        <dbReference type="Pfam" id="PF24809"/>
    </source>
</evidence>
<organism evidence="3 4">
    <name type="scientific">Diplodia seriata</name>
    <dbReference type="NCBI Taxonomy" id="420778"/>
    <lineage>
        <taxon>Eukaryota</taxon>
        <taxon>Fungi</taxon>
        <taxon>Dikarya</taxon>
        <taxon>Ascomycota</taxon>
        <taxon>Pezizomycotina</taxon>
        <taxon>Dothideomycetes</taxon>
        <taxon>Dothideomycetes incertae sedis</taxon>
        <taxon>Botryosphaeriales</taxon>
        <taxon>Botryosphaeriaceae</taxon>
        <taxon>Diplodia</taxon>
    </lineage>
</organism>
<evidence type="ECO:0000313" key="3">
    <source>
        <dbReference type="EMBL" id="KAL0253447.1"/>
    </source>
</evidence>
<dbReference type="Proteomes" id="UP001430584">
    <property type="component" value="Unassembled WGS sequence"/>
</dbReference>
<evidence type="ECO:0000256" key="1">
    <source>
        <dbReference type="SAM" id="Coils"/>
    </source>
</evidence>
<gene>
    <name evidence="3" type="ORF">SLS55_010426</name>
</gene>
<name>A0ABR3BYQ9_9PEZI</name>
<feature type="coiled-coil region" evidence="1">
    <location>
        <begin position="233"/>
        <end position="264"/>
    </location>
</feature>
<feature type="domain" description="DUF7708" evidence="2">
    <location>
        <begin position="65"/>
        <end position="223"/>
    </location>
</feature>
<dbReference type="PANTHER" id="PTHR10039">
    <property type="entry name" value="AMELOGENIN"/>
    <property type="match status" value="1"/>
</dbReference>
<protein>
    <recommendedName>
        <fullName evidence="2">DUF7708 domain-containing protein</fullName>
    </recommendedName>
</protein>
<keyword evidence="4" id="KW-1185">Reference proteome</keyword>
<reference evidence="3 4" key="1">
    <citation type="submission" date="2024-02" db="EMBL/GenBank/DDBJ databases">
        <title>De novo assembly and annotation of 12 fungi associated with fruit tree decline syndrome in Ontario, Canada.</title>
        <authorList>
            <person name="Sulman M."/>
            <person name="Ellouze W."/>
            <person name="Ilyukhin E."/>
        </authorList>
    </citation>
    <scope>NUCLEOTIDE SEQUENCE [LARGE SCALE GENOMIC DNA]</scope>
    <source>
        <strain evidence="3 4">FDS-637</strain>
    </source>
</reference>
<sequence>MSKYQGGAAAVFAKAYENFSKGLSDDEKTVFAGFADSTALITSIETLAKEHHIHKSCITACCEAVNTVGQRLMPYFKVVDIFVSSHPEYAALLWGAVRLMFVLGMNYVDFLEKFCKMLEDVTGYLPAYESLIDWMAWLEEERTRHRTVRELNPRLPDWLSLIYVDILQFCQEACSILSGKRGIRAKTKLVWNLSWRPFDVRFGQITERFKEHKKLINNEMKVTQIEITASHYIEFQKELLDAEKRRLEDEHRRKEKEQRALDKRIREIKLWIDAPDWEIPYEDICNRRCEGTGAWLFSEPAYQAWEEDLRTAWTTPTENEKKILFIQDTALSKLPRESYHRLGLQDSHNADDVGTFLREQFSMMDGLEDLIDLNDAVEKATIHANGMFRWARLLVEYLESDFLSDDDISAALANMVHLEGLDSLYAAIFSSLQTRRTGPARENSKRTFEWVTSSHRPLHIDELEVAISISGFKESIQNRTFEGDEE</sequence>
<dbReference type="GeneID" id="92014511"/>
<comment type="caution">
    <text evidence="3">The sequence shown here is derived from an EMBL/GenBank/DDBJ whole genome shotgun (WGS) entry which is preliminary data.</text>
</comment>
<dbReference type="RefSeq" id="XP_066628091.1">
    <property type="nucleotide sequence ID" value="XM_066781808.1"/>
</dbReference>
<keyword evidence="1" id="KW-0175">Coiled coil</keyword>